<keyword evidence="3" id="KW-0326">Glycosidase</keyword>
<organism evidence="4 5">
    <name type="scientific">Castilleja foliolosa</name>
    <dbReference type="NCBI Taxonomy" id="1961234"/>
    <lineage>
        <taxon>Eukaryota</taxon>
        <taxon>Viridiplantae</taxon>
        <taxon>Streptophyta</taxon>
        <taxon>Embryophyta</taxon>
        <taxon>Tracheophyta</taxon>
        <taxon>Spermatophyta</taxon>
        <taxon>Magnoliopsida</taxon>
        <taxon>eudicotyledons</taxon>
        <taxon>Gunneridae</taxon>
        <taxon>Pentapetalae</taxon>
        <taxon>asterids</taxon>
        <taxon>lamiids</taxon>
        <taxon>Lamiales</taxon>
        <taxon>Orobanchaceae</taxon>
        <taxon>Pedicularideae</taxon>
        <taxon>Castillejinae</taxon>
        <taxon>Castilleja</taxon>
    </lineage>
</organism>
<proteinExistence type="predicted"/>
<accession>A0ABD3D9E2</accession>
<dbReference type="PANTHER" id="PTHR31916:SF49">
    <property type="entry name" value="ALKALINE_NEUTRAL INVERTASE C, MITOCHONDRIAL"/>
    <property type="match status" value="1"/>
</dbReference>
<evidence type="ECO:0000256" key="3">
    <source>
        <dbReference type="ARBA" id="ARBA00023295"/>
    </source>
</evidence>
<evidence type="ECO:0000313" key="4">
    <source>
        <dbReference type="EMBL" id="KAL3638191.1"/>
    </source>
</evidence>
<protein>
    <submittedName>
        <fullName evidence="4">Nuclear integrity protein 1</fullName>
    </submittedName>
</protein>
<dbReference type="AlphaFoldDB" id="A0ABD3D9E2"/>
<dbReference type="InterPro" id="IPR024746">
    <property type="entry name" value="Glyco_hydro_100"/>
</dbReference>
<dbReference type="PANTHER" id="PTHR31916">
    <property type="match status" value="1"/>
</dbReference>
<evidence type="ECO:0000313" key="5">
    <source>
        <dbReference type="Proteomes" id="UP001632038"/>
    </source>
</evidence>
<keyword evidence="5" id="KW-1185">Reference proteome</keyword>
<gene>
    <name evidence="4" type="primary">NIN1_2</name>
    <name evidence="4" type="ORF">CASFOL_017562</name>
</gene>
<dbReference type="GO" id="GO:0016798">
    <property type="term" value="F:hydrolase activity, acting on glycosyl bonds"/>
    <property type="evidence" value="ECO:0007669"/>
    <property type="project" value="UniProtKB-KW"/>
</dbReference>
<dbReference type="Pfam" id="PF12899">
    <property type="entry name" value="Glyco_hydro_100"/>
    <property type="match status" value="1"/>
</dbReference>
<comment type="caution">
    <text evidence="4">The sequence shown here is derived from an EMBL/GenBank/DDBJ whole genome shotgun (WGS) entry which is preliminary data.</text>
</comment>
<sequence length="133" mass="15362">MGRGKIEIKRIDDSTCSYILEASKWATEKKAYEFSNNKGLWWIILLRAYGKLTGDYALQERVDVHIGICMEMGKIDVAEKAIESTAEKRLHADQWPEYYDTRNGKFTRDCRISDIEDAVTKPGDASVFFREED</sequence>
<evidence type="ECO:0000256" key="1">
    <source>
        <dbReference type="ARBA" id="ARBA00022801"/>
    </source>
</evidence>
<keyword evidence="1" id="KW-0378">Hydrolase</keyword>
<keyword evidence="2" id="KW-0119">Carbohydrate metabolism</keyword>
<evidence type="ECO:0000256" key="2">
    <source>
        <dbReference type="ARBA" id="ARBA00023277"/>
    </source>
</evidence>
<dbReference type="EMBL" id="JAVIJP010000019">
    <property type="protein sequence ID" value="KAL3638191.1"/>
    <property type="molecule type" value="Genomic_DNA"/>
</dbReference>
<reference evidence="5" key="1">
    <citation type="journal article" date="2024" name="IScience">
        <title>Strigolactones Initiate the Formation of Haustorium-like Structures in Castilleja.</title>
        <authorList>
            <person name="Buerger M."/>
            <person name="Peterson D."/>
            <person name="Chory J."/>
        </authorList>
    </citation>
    <scope>NUCLEOTIDE SEQUENCE [LARGE SCALE GENOMIC DNA]</scope>
</reference>
<dbReference type="Proteomes" id="UP001632038">
    <property type="component" value="Unassembled WGS sequence"/>
</dbReference>
<name>A0ABD3D9E2_9LAMI</name>